<keyword evidence="8 18" id="KW-0812">Transmembrane</keyword>
<evidence type="ECO:0000256" key="16">
    <source>
        <dbReference type="ARBA" id="ARBA00023180"/>
    </source>
</evidence>
<keyword evidence="11" id="KW-0735">Signal-anchor</keyword>
<dbReference type="PROSITE" id="PS50231">
    <property type="entry name" value="RICIN_B_LECTIN"/>
    <property type="match status" value="1"/>
</dbReference>
<evidence type="ECO:0000256" key="8">
    <source>
        <dbReference type="ARBA" id="ARBA00022692"/>
    </source>
</evidence>
<dbReference type="EMBL" id="JAHKSW010000008">
    <property type="protein sequence ID" value="KAG7329568.1"/>
    <property type="molecule type" value="Genomic_DNA"/>
</dbReference>
<comment type="cofactor">
    <cofactor evidence="1">
        <name>Mn(2+)</name>
        <dbReference type="ChEBI" id="CHEBI:29035"/>
    </cofactor>
</comment>
<dbReference type="Gene3D" id="3.90.550.10">
    <property type="entry name" value="Spore Coat Polysaccharide Biosynthesis Protein SpsA, Chain A"/>
    <property type="match status" value="2"/>
</dbReference>
<evidence type="ECO:0000256" key="6">
    <source>
        <dbReference type="ARBA" id="ARBA00022676"/>
    </source>
</evidence>
<keyword evidence="16" id="KW-0325">Glycoprotein</keyword>
<evidence type="ECO:0000256" key="9">
    <source>
        <dbReference type="ARBA" id="ARBA00022723"/>
    </source>
</evidence>
<evidence type="ECO:0000256" key="11">
    <source>
        <dbReference type="ARBA" id="ARBA00022968"/>
    </source>
</evidence>
<gene>
    <name evidence="22" type="ORF">KOW79_007742</name>
</gene>
<feature type="domain" description="Galactosyltransferase C-terminal" evidence="21">
    <location>
        <begin position="340"/>
        <end position="392"/>
    </location>
</feature>
<evidence type="ECO:0000256" key="18">
    <source>
        <dbReference type="SAM" id="Phobius"/>
    </source>
</evidence>
<dbReference type="FunFam" id="2.80.10.50:FF:000017">
    <property type="entry name" value="Polypeptide N-acetylgalactosaminyltransferase"/>
    <property type="match status" value="2"/>
</dbReference>
<proteinExistence type="inferred from homology"/>
<comment type="similarity">
    <text evidence="4">Belongs to the glycosyltransferase 2 family. GalNAc-T subfamily.</text>
</comment>
<dbReference type="CDD" id="cd02510">
    <property type="entry name" value="pp-GalNAc-T"/>
    <property type="match status" value="2"/>
</dbReference>
<keyword evidence="23" id="KW-1185">Reference proteome</keyword>
<dbReference type="SUPFAM" id="SSF50370">
    <property type="entry name" value="Ricin B-like lectins"/>
    <property type="match status" value="2"/>
</dbReference>
<accession>A0A9D3SS78</accession>
<keyword evidence="6" id="KW-0328">Glycosyltransferase</keyword>
<evidence type="ECO:0000256" key="10">
    <source>
        <dbReference type="ARBA" id="ARBA00022734"/>
    </source>
</evidence>
<dbReference type="GO" id="GO:0000139">
    <property type="term" value="C:Golgi membrane"/>
    <property type="evidence" value="ECO:0007669"/>
    <property type="project" value="UniProtKB-SubCell"/>
</dbReference>
<feature type="transmembrane region" description="Helical" evidence="18">
    <location>
        <begin position="12"/>
        <end position="30"/>
    </location>
</feature>
<dbReference type="FunFam" id="3.90.550.10:FF:000012">
    <property type="entry name" value="Polypeptide N-acetylgalactosaminyltransferase"/>
    <property type="match status" value="2"/>
</dbReference>
<keyword evidence="14 18" id="KW-0472">Membrane</keyword>
<evidence type="ECO:0000313" key="22">
    <source>
        <dbReference type="EMBL" id="KAG7329568.1"/>
    </source>
</evidence>
<dbReference type="SUPFAM" id="SSF53448">
    <property type="entry name" value="Nucleotide-diphospho-sugar transferases"/>
    <property type="match status" value="2"/>
</dbReference>
<evidence type="ECO:0000256" key="5">
    <source>
        <dbReference type="ARBA" id="ARBA00012644"/>
    </source>
</evidence>
<evidence type="ECO:0000259" key="21">
    <source>
        <dbReference type="Pfam" id="PF02709"/>
    </source>
</evidence>
<keyword evidence="13" id="KW-0333">Golgi apparatus</keyword>
<dbReference type="PANTHER" id="PTHR11675">
    <property type="entry name" value="N-ACETYLGALACTOSAMINYLTRANSFERASE"/>
    <property type="match status" value="1"/>
</dbReference>
<keyword evidence="10" id="KW-0430">Lectin</keyword>
<keyword evidence="15" id="KW-1015">Disulfide bond</keyword>
<evidence type="ECO:0000259" key="20">
    <source>
        <dbReference type="Pfam" id="PF00652"/>
    </source>
</evidence>
<evidence type="ECO:0000256" key="14">
    <source>
        <dbReference type="ARBA" id="ARBA00023136"/>
    </source>
</evidence>
<dbReference type="InterPro" id="IPR035992">
    <property type="entry name" value="Ricin_B-like_lectins"/>
</dbReference>
<keyword evidence="9" id="KW-0479">Metal-binding</keyword>
<protein>
    <recommendedName>
        <fullName evidence="5">polypeptide N-acetylgalactosaminyltransferase</fullName>
        <ecNumber evidence="5">2.4.1.41</ecNumber>
    </recommendedName>
</protein>
<dbReference type="GO" id="GO:0006493">
    <property type="term" value="P:protein O-linked glycosylation"/>
    <property type="evidence" value="ECO:0007669"/>
    <property type="project" value="TreeGrafter"/>
</dbReference>
<comment type="pathway">
    <text evidence="3">Protein modification; protein glycosylation.</text>
</comment>
<comment type="caution">
    <text evidence="22">The sequence shown here is derived from an EMBL/GenBank/DDBJ whole genome shotgun (WGS) entry which is preliminary data.</text>
</comment>
<evidence type="ECO:0000256" key="13">
    <source>
        <dbReference type="ARBA" id="ARBA00023034"/>
    </source>
</evidence>
<keyword evidence="7" id="KW-0808">Transferase</keyword>
<organism evidence="22 23">
    <name type="scientific">Hemibagrus wyckioides</name>
    <dbReference type="NCBI Taxonomy" id="337641"/>
    <lineage>
        <taxon>Eukaryota</taxon>
        <taxon>Metazoa</taxon>
        <taxon>Chordata</taxon>
        <taxon>Craniata</taxon>
        <taxon>Vertebrata</taxon>
        <taxon>Euteleostomi</taxon>
        <taxon>Actinopterygii</taxon>
        <taxon>Neopterygii</taxon>
        <taxon>Teleostei</taxon>
        <taxon>Ostariophysi</taxon>
        <taxon>Siluriformes</taxon>
        <taxon>Bagridae</taxon>
        <taxon>Hemibagrus</taxon>
    </lineage>
</organism>
<dbReference type="Proteomes" id="UP000824219">
    <property type="component" value="Linkage Group LG08"/>
</dbReference>
<dbReference type="Pfam" id="PF00535">
    <property type="entry name" value="Glycos_transf_2"/>
    <property type="match status" value="2"/>
</dbReference>
<keyword evidence="17" id="KW-0464">Manganese</keyword>
<feature type="domain" description="Glycosyltransferase 2-like" evidence="19">
    <location>
        <begin position="615"/>
        <end position="753"/>
    </location>
</feature>
<dbReference type="EC" id="2.4.1.41" evidence="5"/>
<evidence type="ECO:0000259" key="19">
    <source>
        <dbReference type="Pfam" id="PF00535"/>
    </source>
</evidence>
<dbReference type="GO" id="GO:0046872">
    <property type="term" value="F:metal ion binding"/>
    <property type="evidence" value="ECO:0007669"/>
    <property type="project" value="UniProtKB-KW"/>
</dbReference>
<dbReference type="Pfam" id="PF00652">
    <property type="entry name" value="Ricin_B_lectin"/>
    <property type="match status" value="1"/>
</dbReference>
<dbReference type="PANTHER" id="PTHR11675:SF50">
    <property type="entry name" value="POLYPEPTIDE N-ACETYLGALACTOSAMINYLTRANSFERASE 8-RELATED"/>
    <property type="match status" value="1"/>
</dbReference>
<evidence type="ECO:0000256" key="2">
    <source>
        <dbReference type="ARBA" id="ARBA00004323"/>
    </source>
</evidence>
<dbReference type="InterPro" id="IPR027791">
    <property type="entry name" value="Galactosyl_T_C"/>
</dbReference>
<sequence length="1055" mass="121444">MRSRVVTKASCFLGTSALIYALFYFAFFSSRNPSTDLSPRLERTAEHTILDKLDQIERQIGQLAKSLELGIYKVPQYAEDHSGVEEEKKKKKRRVFNKLFPNSELFAKWGDDLSEEEQKEAQNLFELYGYNVFLSDRLPLNRTLPDTRGDRCVSKVYPEQLPSISVVLIYLNEALSVLKRAIHSIIDQTPVHLLKEIILVDDHSTNDDLKEKLSEFIDQIHQQRPGLLKKVSHKQRLGLAKARISGWKAAIGDVVAILDAHIEVQKQWAEPLLARIKADRTVVLSPVFDRVDFDTLEVALYTPYAHAFDWQMWCMYESFRPEWYLLNDPSAPGKSPSVMGILVADRKFLGEIGGLDEGMEIYGGENVELGIRVWLCGGSIEIIPCSKIAHIERAHKPYALDLSEPMRRNALRVAEIWMDEYKTNVFISWNLPLKDHGIDIGDVTERKKLRNQLECKPFSWYLENVYPELDTWDDLLGYGVMQNGILENHCIDQGPVPGSVPILYECHYFTPQLCYYKSTGELYIGGIKSHRYDYNRCLVDPGEGNKPALYDCKIAKDHRFHMLWDFKQREAQASYIKYGYNVYLSDRLPINRPLPDTRDPRCASKVYPEQLPSLSVVLIYLNEALSVLKRAIHSIIHRTPAHLLKEIILVDDHSTNEDLGESLDFYISTTQKQHPQLKILRVRHDRQMGLAQARISGWTAASADVVAILDTHIEVNVMWAEPMLAQIKEDRTVVTSPVFDRVNYDDLEVVWYEPNAQGFDWALWCLYEPFDPEWYKDQLKPGKSPSVMGILVADRAFLGEIGSLDAGMEVYGGENVELGIRVWTCGGSIKVVPCSKIAHIERSHKPYAPDLTKHMIRNALRVADIWMDEYKYHVNIAWNLPLKDHGIDFGDTSERKKLREKLGCKPFKWYVENVYPNLDHWINLLGYGGVQNLDSQLCLDQGPVPGHTPVAYTCHYYNPQYTFYRESGEFYIGQLTSHKYKENRCLADPGTGNVPGLYKCREALMKNMGIYWDFKQGGELRNRKTNRCLEIHHHTLVIQNCSGQRWRKKYVIRPF</sequence>
<dbReference type="Gene3D" id="2.80.10.50">
    <property type="match status" value="1"/>
</dbReference>
<evidence type="ECO:0000256" key="4">
    <source>
        <dbReference type="ARBA" id="ARBA00005680"/>
    </source>
</evidence>
<dbReference type="GO" id="GO:0030246">
    <property type="term" value="F:carbohydrate binding"/>
    <property type="evidence" value="ECO:0007669"/>
    <property type="project" value="UniProtKB-KW"/>
</dbReference>
<evidence type="ECO:0000256" key="17">
    <source>
        <dbReference type="ARBA" id="ARBA00023211"/>
    </source>
</evidence>
<reference evidence="22 23" key="1">
    <citation type="submission" date="2021-06" db="EMBL/GenBank/DDBJ databases">
        <title>Chromosome-level genome assembly of the red-tail catfish (Hemibagrus wyckioides).</title>
        <authorList>
            <person name="Shao F."/>
        </authorList>
    </citation>
    <scope>NUCLEOTIDE SEQUENCE [LARGE SCALE GENOMIC DNA]</scope>
    <source>
        <strain evidence="22">EC202008001</strain>
        <tissue evidence="22">Blood</tissue>
    </source>
</reference>
<dbReference type="InterPro" id="IPR045885">
    <property type="entry name" value="GalNAc-T"/>
</dbReference>
<evidence type="ECO:0000256" key="3">
    <source>
        <dbReference type="ARBA" id="ARBA00004922"/>
    </source>
</evidence>
<dbReference type="InterPro" id="IPR000772">
    <property type="entry name" value="Ricin_B_lectin"/>
</dbReference>
<evidence type="ECO:0000256" key="7">
    <source>
        <dbReference type="ARBA" id="ARBA00022679"/>
    </source>
</evidence>
<keyword evidence="12 18" id="KW-1133">Transmembrane helix</keyword>
<dbReference type="OrthoDB" id="275457at2759"/>
<evidence type="ECO:0000256" key="15">
    <source>
        <dbReference type="ARBA" id="ARBA00023157"/>
    </source>
</evidence>
<evidence type="ECO:0000256" key="12">
    <source>
        <dbReference type="ARBA" id="ARBA00022989"/>
    </source>
</evidence>
<evidence type="ECO:0000256" key="1">
    <source>
        <dbReference type="ARBA" id="ARBA00001936"/>
    </source>
</evidence>
<evidence type="ECO:0000313" key="23">
    <source>
        <dbReference type="Proteomes" id="UP000824219"/>
    </source>
</evidence>
<dbReference type="AlphaFoldDB" id="A0A9D3SS78"/>
<dbReference type="InterPro" id="IPR029044">
    <property type="entry name" value="Nucleotide-diphossugar_trans"/>
</dbReference>
<name>A0A9D3SS78_9TELE</name>
<dbReference type="GO" id="GO:0004653">
    <property type="term" value="F:polypeptide N-acetylgalactosaminyltransferase activity"/>
    <property type="evidence" value="ECO:0007669"/>
    <property type="project" value="UniProtKB-EC"/>
</dbReference>
<comment type="subcellular location">
    <subcellularLocation>
        <location evidence="2">Golgi apparatus membrane</location>
        <topology evidence="2">Single-pass type II membrane protein</topology>
    </subcellularLocation>
</comment>
<feature type="domain" description="Glycosyltransferase 2-like" evidence="19">
    <location>
        <begin position="165"/>
        <end position="302"/>
    </location>
</feature>
<feature type="domain" description="Ricin B lectin" evidence="20">
    <location>
        <begin position="927"/>
        <end position="1046"/>
    </location>
</feature>
<dbReference type="InterPro" id="IPR001173">
    <property type="entry name" value="Glyco_trans_2-like"/>
</dbReference>
<dbReference type="Pfam" id="PF02709">
    <property type="entry name" value="Glyco_transf_7C"/>
    <property type="match status" value="1"/>
</dbReference>